<evidence type="ECO:0000256" key="2">
    <source>
        <dbReference type="ARBA" id="ARBA00022741"/>
    </source>
</evidence>
<dbReference type="SMART" id="SM00448">
    <property type="entry name" value="REC"/>
    <property type="match status" value="1"/>
</dbReference>
<dbReference type="Proteomes" id="UP000824988">
    <property type="component" value="Chromosome"/>
</dbReference>
<dbReference type="CDD" id="cd17550">
    <property type="entry name" value="REC_NtrX-like"/>
    <property type="match status" value="1"/>
</dbReference>
<dbReference type="InterPro" id="IPR001789">
    <property type="entry name" value="Sig_transdc_resp-reg_receiver"/>
</dbReference>
<keyword evidence="6" id="KW-0804">Transcription</keyword>
<keyword evidence="5" id="KW-0805">Transcription regulation</keyword>
<evidence type="ECO:0000259" key="9">
    <source>
        <dbReference type="PROSITE" id="PS50110"/>
    </source>
</evidence>
<organism evidence="10 11">
    <name type="scientific">Methylogaea oryzae</name>
    <dbReference type="NCBI Taxonomy" id="1295382"/>
    <lineage>
        <taxon>Bacteria</taxon>
        <taxon>Pseudomonadati</taxon>
        <taxon>Pseudomonadota</taxon>
        <taxon>Gammaproteobacteria</taxon>
        <taxon>Methylococcales</taxon>
        <taxon>Methylococcaceae</taxon>
        <taxon>Methylogaea</taxon>
    </lineage>
</organism>
<dbReference type="InterPro" id="IPR027417">
    <property type="entry name" value="P-loop_NTPase"/>
</dbReference>
<evidence type="ECO:0000256" key="7">
    <source>
        <dbReference type="PROSITE-ProRule" id="PRU00169"/>
    </source>
</evidence>
<feature type="domain" description="Sigma-54 factor interaction" evidence="8">
    <location>
        <begin position="142"/>
        <end position="366"/>
    </location>
</feature>
<dbReference type="PROSITE" id="PS50045">
    <property type="entry name" value="SIGMA54_INTERACT_4"/>
    <property type="match status" value="1"/>
</dbReference>
<dbReference type="InterPro" id="IPR000641">
    <property type="entry name" value="CbxX/CfxQ"/>
</dbReference>
<dbReference type="PANTHER" id="PTHR32071">
    <property type="entry name" value="TRANSCRIPTIONAL REGULATORY PROTEIN"/>
    <property type="match status" value="1"/>
</dbReference>
<dbReference type="InterPro" id="IPR058031">
    <property type="entry name" value="AAA_lid_NorR"/>
</dbReference>
<dbReference type="AlphaFoldDB" id="A0A8D4VSA9"/>
<keyword evidence="4" id="KW-0902">Two-component regulatory system</keyword>
<dbReference type="Gene3D" id="1.10.10.60">
    <property type="entry name" value="Homeodomain-like"/>
    <property type="match status" value="1"/>
</dbReference>
<dbReference type="PRINTS" id="PR00819">
    <property type="entry name" value="CBXCFQXSUPER"/>
</dbReference>
<dbReference type="SMART" id="SM00382">
    <property type="entry name" value="AAA"/>
    <property type="match status" value="1"/>
</dbReference>
<dbReference type="EMBL" id="AP019782">
    <property type="protein sequence ID" value="BBL72384.1"/>
    <property type="molecule type" value="Genomic_DNA"/>
</dbReference>
<dbReference type="Gene3D" id="3.40.50.2300">
    <property type="match status" value="1"/>
</dbReference>
<dbReference type="Pfam" id="PF02954">
    <property type="entry name" value="HTH_8"/>
    <property type="match status" value="1"/>
</dbReference>
<evidence type="ECO:0000256" key="5">
    <source>
        <dbReference type="ARBA" id="ARBA00023015"/>
    </source>
</evidence>
<dbReference type="InterPro" id="IPR011006">
    <property type="entry name" value="CheY-like_superfamily"/>
</dbReference>
<keyword evidence="3" id="KW-0067">ATP-binding</keyword>
<evidence type="ECO:0000256" key="6">
    <source>
        <dbReference type="ARBA" id="ARBA00023163"/>
    </source>
</evidence>
<dbReference type="InterPro" id="IPR003593">
    <property type="entry name" value="AAA+_ATPase"/>
</dbReference>
<evidence type="ECO:0000313" key="11">
    <source>
        <dbReference type="Proteomes" id="UP000824988"/>
    </source>
</evidence>
<dbReference type="FunFam" id="3.40.50.300:FF:000006">
    <property type="entry name" value="DNA-binding transcriptional regulator NtrC"/>
    <property type="match status" value="1"/>
</dbReference>
<dbReference type="GO" id="GO:0000160">
    <property type="term" value="P:phosphorelay signal transduction system"/>
    <property type="evidence" value="ECO:0007669"/>
    <property type="project" value="UniProtKB-KW"/>
</dbReference>
<dbReference type="GO" id="GO:0006355">
    <property type="term" value="P:regulation of DNA-templated transcription"/>
    <property type="evidence" value="ECO:0007669"/>
    <property type="project" value="InterPro"/>
</dbReference>
<evidence type="ECO:0000256" key="4">
    <source>
        <dbReference type="ARBA" id="ARBA00023012"/>
    </source>
</evidence>
<dbReference type="InterPro" id="IPR009057">
    <property type="entry name" value="Homeodomain-like_sf"/>
</dbReference>
<dbReference type="SUPFAM" id="SSF46689">
    <property type="entry name" value="Homeodomain-like"/>
    <property type="match status" value="1"/>
</dbReference>
<evidence type="ECO:0000256" key="1">
    <source>
        <dbReference type="ARBA" id="ARBA00022553"/>
    </source>
</evidence>
<dbReference type="InterPro" id="IPR002078">
    <property type="entry name" value="Sigma_54_int"/>
</dbReference>
<protein>
    <submittedName>
        <fullName evidence="10">Sigma-54-dependent Fis family transcriptional regulator</fullName>
    </submittedName>
</protein>
<dbReference type="Gene3D" id="3.40.50.300">
    <property type="entry name" value="P-loop containing nucleotide triphosphate hydrolases"/>
    <property type="match status" value="1"/>
</dbReference>
<evidence type="ECO:0000256" key="3">
    <source>
        <dbReference type="ARBA" id="ARBA00022840"/>
    </source>
</evidence>
<dbReference type="CDD" id="cd00009">
    <property type="entry name" value="AAA"/>
    <property type="match status" value="1"/>
</dbReference>
<dbReference type="SUPFAM" id="SSF52172">
    <property type="entry name" value="CheY-like"/>
    <property type="match status" value="1"/>
</dbReference>
<dbReference type="Gene3D" id="1.10.8.60">
    <property type="match status" value="1"/>
</dbReference>
<dbReference type="PROSITE" id="PS50110">
    <property type="entry name" value="RESPONSE_REGULATORY"/>
    <property type="match status" value="1"/>
</dbReference>
<keyword evidence="11" id="KW-1185">Reference proteome</keyword>
<dbReference type="GO" id="GO:0043565">
    <property type="term" value="F:sequence-specific DNA binding"/>
    <property type="evidence" value="ECO:0007669"/>
    <property type="project" value="InterPro"/>
</dbReference>
<feature type="modified residue" description="4-aspartylphosphate" evidence="7">
    <location>
        <position position="54"/>
    </location>
</feature>
<dbReference type="GO" id="GO:0005524">
    <property type="term" value="F:ATP binding"/>
    <property type="evidence" value="ECO:0007669"/>
    <property type="project" value="UniProtKB-KW"/>
</dbReference>
<dbReference type="RefSeq" id="WP_054773872.1">
    <property type="nucleotide sequence ID" value="NZ_AP019782.1"/>
</dbReference>
<dbReference type="SUPFAM" id="SSF52540">
    <property type="entry name" value="P-loop containing nucleoside triphosphate hydrolases"/>
    <property type="match status" value="1"/>
</dbReference>
<name>A0A8D4VSA9_9GAMM</name>
<accession>A0A8D4VSA9</accession>
<sequence length="455" mass="50944">MSKPYILVVDDEPDIRQLVSEILADEGYQVDVAQDAAEARRLYARKPPDLALLDIWMPDTDGITLLKEWKREEADDFPVIMMSGHGTVETAVEATRLGAYDFLEKPLSMAKLLLTVERALEASRLQQENIGLKRRLDTWVEPVGRSAVMEQLRQQVRRLAQHDAHAVFSGEPGSGKETFARYLHAHSARHDQPFVDVAVAALTPEHCLAAFFGKEESGEIQAGLLEQAQGGVLFLDEVADLEADTQLRLFGALESGAFQRVGGSAAVPLDVRVIAATRKSLEQEVQAGRFRKDLYYLLNVVSLDIPPLHQHPEDVTELLNFYTDYFVTREKLAFRRFPVAVQNLLRNHPWRGNVRELKNLVQRLLILGNGEEVGLDEVKAALGSGAGPAASPGYALELFNLPLKDARDQFEKAYLEYHLDKHGGSIARLSQAIGIERTHLYRKLHSLDIKFREKG</sequence>
<reference evidence="10" key="1">
    <citation type="submission" date="2019-06" db="EMBL/GenBank/DDBJ databases">
        <title>Complete genome sequence of Methylogaea oryzae strain JCM16910.</title>
        <authorList>
            <person name="Asakawa S."/>
        </authorList>
    </citation>
    <scope>NUCLEOTIDE SEQUENCE</scope>
    <source>
        <strain evidence="10">E10</strain>
    </source>
</reference>
<feature type="domain" description="Response regulatory" evidence="9">
    <location>
        <begin position="5"/>
        <end position="120"/>
    </location>
</feature>
<gene>
    <name evidence="10" type="ORF">MoryE10_29900</name>
</gene>
<dbReference type="Pfam" id="PF00072">
    <property type="entry name" value="Response_reg"/>
    <property type="match status" value="1"/>
</dbReference>
<dbReference type="KEGG" id="moz:MoryE10_29900"/>
<evidence type="ECO:0000259" key="8">
    <source>
        <dbReference type="PROSITE" id="PS50045"/>
    </source>
</evidence>
<dbReference type="PANTHER" id="PTHR32071:SF17">
    <property type="entry name" value="TRANSCRIPTIONAL REGULATOR (NTRC FAMILY)"/>
    <property type="match status" value="1"/>
</dbReference>
<dbReference type="Pfam" id="PF25601">
    <property type="entry name" value="AAA_lid_14"/>
    <property type="match status" value="1"/>
</dbReference>
<dbReference type="FunFam" id="3.40.50.2300:FF:000018">
    <property type="entry name" value="DNA-binding transcriptional regulator NtrC"/>
    <property type="match status" value="1"/>
</dbReference>
<dbReference type="Pfam" id="PF00158">
    <property type="entry name" value="Sigma54_activat"/>
    <property type="match status" value="1"/>
</dbReference>
<proteinExistence type="predicted"/>
<dbReference type="InterPro" id="IPR002197">
    <property type="entry name" value="HTH_Fis"/>
</dbReference>
<keyword evidence="2" id="KW-0547">Nucleotide-binding</keyword>
<evidence type="ECO:0000313" key="10">
    <source>
        <dbReference type="EMBL" id="BBL72384.1"/>
    </source>
</evidence>
<keyword evidence="1 7" id="KW-0597">Phosphoprotein</keyword>